<dbReference type="InterPro" id="IPR050469">
    <property type="entry name" value="Diguanylate_Cyclase"/>
</dbReference>
<dbReference type="SMART" id="SM00267">
    <property type="entry name" value="GGDEF"/>
    <property type="match status" value="1"/>
</dbReference>
<reference evidence="2" key="1">
    <citation type="submission" date="2020-02" db="EMBL/GenBank/DDBJ databases">
        <authorList>
            <person name="Meier V. D."/>
        </authorList>
    </citation>
    <scope>NUCLEOTIDE SEQUENCE</scope>
    <source>
        <strain evidence="2">AVDCRST_MAG30</strain>
    </source>
</reference>
<sequence>MSRLLSAGHSDPAWMRDALTSELRELLGAEHARLLPLDDPAVQSLREASVVLTGPEAQALTPARPTGSALLLALPDDVLVLTHPAHDAFGPDEVGVGEALATAASAALARDAAAAVEARRADRQAALTRATKTLHESLDLPTVLSRICLESTRILDGDYTAVYRGTTESILLEAAYGLPPELIGFRLDPGQGLSGKVLSSQRSMLTNDYQGLPGLPPEHPFMRVKSCLAVPMQWDGELRGVLTVGYTRPFEVTEEHLALLETFAELASVACANADAHAGLVQVARTDGLTGCLNHAALHETLGREIERAERAVAPTLSLIMFDLDDFKSVNEVHGHLVGDEVLRRAGHALRHATRPYDVAARYGGDEFALIAVEADEAAAEEIARRTIERITFAIGDMSIGSAGQATAGVAEWASGITAGELVARADRALLFGKHETGRGSSVPFSSLPEWFLPGRFARRGQEPAVPERREVSRAAAWPTRARPSEERLRQRARRLAWASGLGVRLTGMDDPAAILGTAASELAEALDAATCTVLRRRADEDQAVEHAAGSPLESPELAARVVTDGRPVLAAEASARSRIAVPLVAGGTLWGAIEVHATHAGAFDEDDLQLAEVASEHTGAALHAAQRLAEARRAAGSGA</sequence>
<dbReference type="GO" id="GO:0052621">
    <property type="term" value="F:diguanylate cyclase activity"/>
    <property type="evidence" value="ECO:0007669"/>
    <property type="project" value="TreeGrafter"/>
</dbReference>
<proteinExistence type="predicted"/>
<dbReference type="Gene3D" id="3.30.70.270">
    <property type="match status" value="1"/>
</dbReference>
<dbReference type="SMART" id="SM00065">
    <property type="entry name" value="GAF"/>
    <property type="match status" value="2"/>
</dbReference>
<dbReference type="SUPFAM" id="SSF55073">
    <property type="entry name" value="Nucleotide cyclase"/>
    <property type="match status" value="1"/>
</dbReference>
<feature type="domain" description="GGDEF" evidence="1">
    <location>
        <begin position="315"/>
        <end position="447"/>
    </location>
</feature>
<dbReference type="Pfam" id="PF13185">
    <property type="entry name" value="GAF_2"/>
    <property type="match status" value="1"/>
</dbReference>
<name>A0A6J4TPL7_9ACTN</name>
<evidence type="ECO:0000313" key="2">
    <source>
        <dbReference type="EMBL" id="CAA9528886.1"/>
    </source>
</evidence>
<dbReference type="SUPFAM" id="SSF55781">
    <property type="entry name" value="GAF domain-like"/>
    <property type="match status" value="2"/>
</dbReference>
<protein>
    <submittedName>
        <fullName evidence="2">Diguanylate cyclase/phosphodiesterase (GGDEF &amp; EAL domains) with PAS/PAC sensor(S)</fullName>
    </submittedName>
</protein>
<evidence type="ECO:0000259" key="1">
    <source>
        <dbReference type="PROSITE" id="PS50887"/>
    </source>
</evidence>
<dbReference type="InterPro" id="IPR029787">
    <property type="entry name" value="Nucleotide_cyclase"/>
</dbReference>
<dbReference type="AlphaFoldDB" id="A0A6J4TPL7"/>
<dbReference type="InterPro" id="IPR003018">
    <property type="entry name" value="GAF"/>
</dbReference>
<dbReference type="PANTHER" id="PTHR45138:SF9">
    <property type="entry name" value="DIGUANYLATE CYCLASE DGCM-RELATED"/>
    <property type="match status" value="1"/>
</dbReference>
<dbReference type="Gene3D" id="3.30.450.40">
    <property type="match status" value="2"/>
</dbReference>
<dbReference type="InterPro" id="IPR029016">
    <property type="entry name" value="GAF-like_dom_sf"/>
</dbReference>
<accession>A0A6J4TPL7</accession>
<dbReference type="InterPro" id="IPR000160">
    <property type="entry name" value="GGDEF_dom"/>
</dbReference>
<dbReference type="CDD" id="cd01949">
    <property type="entry name" value="GGDEF"/>
    <property type="match status" value="1"/>
</dbReference>
<dbReference type="PROSITE" id="PS50887">
    <property type="entry name" value="GGDEF"/>
    <property type="match status" value="1"/>
</dbReference>
<gene>
    <name evidence="2" type="ORF">AVDCRST_MAG30-3608</name>
</gene>
<dbReference type="Pfam" id="PF01590">
    <property type="entry name" value="GAF"/>
    <property type="match status" value="1"/>
</dbReference>
<dbReference type="InterPro" id="IPR043128">
    <property type="entry name" value="Rev_trsase/Diguanyl_cyclase"/>
</dbReference>
<organism evidence="2">
    <name type="scientific">uncultured Solirubrobacteraceae bacterium</name>
    <dbReference type="NCBI Taxonomy" id="1162706"/>
    <lineage>
        <taxon>Bacteria</taxon>
        <taxon>Bacillati</taxon>
        <taxon>Actinomycetota</taxon>
        <taxon>Thermoleophilia</taxon>
        <taxon>Solirubrobacterales</taxon>
        <taxon>Solirubrobacteraceae</taxon>
        <taxon>environmental samples</taxon>
    </lineage>
</organism>
<dbReference type="NCBIfam" id="TIGR00254">
    <property type="entry name" value="GGDEF"/>
    <property type="match status" value="1"/>
</dbReference>
<dbReference type="Pfam" id="PF00990">
    <property type="entry name" value="GGDEF"/>
    <property type="match status" value="1"/>
</dbReference>
<dbReference type="EMBL" id="CADCVS010000474">
    <property type="protein sequence ID" value="CAA9528886.1"/>
    <property type="molecule type" value="Genomic_DNA"/>
</dbReference>
<dbReference type="PANTHER" id="PTHR45138">
    <property type="entry name" value="REGULATORY COMPONENTS OF SENSORY TRANSDUCTION SYSTEM"/>
    <property type="match status" value="1"/>
</dbReference>